<name>M2R4X6_CERS8</name>
<dbReference type="OrthoDB" id="3357408at2759"/>
<keyword evidence="2" id="KW-0812">Transmembrane</keyword>
<feature type="region of interest" description="Disordered" evidence="1">
    <location>
        <begin position="232"/>
        <end position="263"/>
    </location>
</feature>
<reference evidence="3 4" key="1">
    <citation type="journal article" date="2012" name="Proc. Natl. Acad. Sci. U.S.A.">
        <title>Comparative genomics of Ceriporiopsis subvermispora and Phanerochaete chrysosporium provide insight into selective ligninolysis.</title>
        <authorList>
            <person name="Fernandez-Fueyo E."/>
            <person name="Ruiz-Duenas F.J."/>
            <person name="Ferreira P."/>
            <person name="Floudas D."/>
            <person name="Hibbett D.S."/>
            <person name="Canessa P."/>
            <person name="Larrondo L.F."/>
            <person name="James T.Y."/>
            <person name="Seelenfreund D."/>
            <person name="Lobos S."/>
            <person name="Polanco R."/>
            <person name="Tello M."/>
            <person name="Honda Y."/>
            <person name="Watanabe T."/>
            <person name="Watanabe T."/>
            <person name="Ryu J.S."/>
            <person name="Kubicek C.P."/>
            <person name="Schmoll M."/>
            <person name="Gaskell J."/>
            <person name="Hammel K.E."/>
            <person name="St John F.J."/>
            <person name="Vanden Wymelenberg A."/>
            <person name="Sabat G."/>
            <person name="Splinter BonDurant S."/>
            <person name="Syed K."/>
            <person name="Yadav J.S."/>
            <person name="Doddapaneni H."/>
            <person name="Subramanian V."/>
            <person name="Lavin J.L."/>
            <person name="Oguiza J.A."/>
            <person name="Perez G."/>
            <person name="Pisabarro A.G."/>
            <person name="Ramirez L."/>
            <person name="Santoyo F."/>
            <person name="Master E."/>
            <person name="Coutinho P.M."/>
            <person name="Henrissat B."/>
            <person name="Lombard V."/>
            <person name="Magnuson J.K."/>
            <person name="Kuees U."/>
            <person name="Hori C."/>
            <person name="Igarashi K."/>
            <person name="Samejima M."/>
            <person name="Held B.W."/>
            <person name="Barry K.W."/>
            <person name="LaButti K.M."/>
            <person name="Lapidus A."/>
            <person name="Lindquist E.A."/>
            <person name="Lucas S.M."/>
            <person name="Riley R."/>
            <person name="Salamov A.A."/>
            <person name="Hoffmeister D."/>
            <person name="Schwenk D."/>
            <person name="Hadar Y."/>
            <person name="Yarden O."/>
            <person name="de Vries R.P."/>
            <person name="Wiebenga A."/>
            <person name="Stenlid J."/>
            <person name="Eastwood D."/>
            <person name="Grigoriev I.V."/>
            <person name="Berka R.M."/>
            <person name="Blanchette R.A."/>
            <person name="Kersten P."/>
            <person name="Martinez A.T."/>
            <person name="Vicuna R."/>
            <person name="Cullen D."/>
        </authorList>
    </citation>
    <scope>NUCLEOTIDE SEQUENCE [LARGE SCALE GENOMIC DNA]</scope>
    <source>
        <strain evidence="3 4">B</strain>
    </source>
</reference>
<dbReference type="EMBL" id="KB445804">
    <property type="protein sequence ID" value="EMD33936.1"/>
    <property type="molecule type" value="Genomic_DNA"/>
</dbReference>
<evidence type="ECO:0000256" key="1">
    <source>
        <dbReference type="SAM" id="MobiDB-lite"/>
    </source>
</evidence>
<keyword evidence="2" id="KW-0472">Membrane</keyword>
<dbReference type="HOGENOM" id="CLU_1057676_0_0_1"/>
<proteinExistence type="predicted"/>
<dbReference type="Proteomes" id="UP000016930">
    <property type="component" value="Unassembled WGS sequence"/>
</dbReference>
<keyword evidence="4" id="KW-1185">Reference proteome</keyword>
<protein>
    <submittedName>
        <fullName evidence="3">Uncharacterized protein</fullName>
    </submittedName>
</protein>
<feature type="transmembrane region" description="Helical" evidence="2">
    <location>
        <begin position="73"/>
        <end position="95"/>
    </location>
</feature>
<feature type="compositionally biased region" description="Basic and acidic residues" evidence="1">
    <location>
        <begin position="236"/>
        <end position="251"/>
    </location>
</feature>
<feature type="transmembrane region" description="Helical" evidence="2">
    <location>
        <begin position="116"/>
        <end position="141"/>
    </location>
</feature>
<keyword evidence="2" id="KW-1133">Transmembrane helix</keyword>
<gene>
    <name evidence="3" type="ORF">CERSUDRAFT_97861</name>
</gene>
<feature type="transmembrane region" description="Helical" evidence="2">
    <location>
        <begin position="16"/>
        <end position="40"/>
    </location>
</feature>
<organism evidence="3 4">
    <name type="scientific">Ceriporiopsis subvermispora (strain B)</name>
    <name type="common">White-rot fungus</name>
    <name type="synonym">Gelatoporia subvermispora</name>
    <dbReference type="NCBI Taxonomy" id="914234"/>
    <lineage>
        <taxon>Eukaryota</taxon>
        <taxon>Fungi</taxon>
        <taxon>Dikarya</taxon>
        <taxon>Basidiomycota</taxon>
        <taxon>Agaricomycotina</taxon>
        <taxon>Agaricomycetes</taxon>
        <taxon>Polyporales</taxon>
        <taxon>Gelatoporiaceae</taxon>
        <taxon>Gelatoporia</taxon>
    </lineage>
</organism>
<sequence length="263" mass="28226">MTSSASVPPLDKISLIGGWIETVLWGINSVVFLGACWLVIELSRAGVAYAGTIILARPGVNIFGSTLRDLGLISWSLDITVNVTVTTAIAGRLWYMGKKLSIASSSGTHIQSTYGTAMITMIESGALYAAVTIVLLGLYVSKNPAALVAIDDATQLAVLVPMLIIVRVGLGLTHGLPRAYRSYVERQDDQPVTFSMGPIRFPHRRKQPNFGGQITVNREVVTTDLSKNLSGDLDMSDFKGPSEDPEGHSVKSSDPLTSHARAW</sequence>
<evidence type="ECO:0000313" key="4">
    <source>
        <dbReference type="Proteomes" id="UP000016930"/>
    </source>
</evidence>
<feature type="transmembrane region" description="Helical" evidence="2">
    <location>
        <begin position="47"/>
        <end position="67"/>
    </location>
</feature>
<evidence type="ECO:0000313" key="3">
    <source>
        <dbReference type="EMBL" id="EMD33936.1"/>
    </source>
</evidence>
<dbReference type="AlphaFoldDB" id="M2R4X6"/>
<accession>M2R4X6</accession>
<feature type="transmembrane region" description="Helical" evidence="2">
    <location>
        <begin position="153"/>
        <end position="172"/>
    </location>
</feature>
<evidence type="ECO:0000256" key="2">
    <source>
        <dbReference type="SAM" id="Phobius"/>
    </source>
</evidence>